<keyword evidence="4" id="KW-1185">Reference proteome</keyword>
<proteinExistence type="predicted"/>
<dbReference type="Pfam" id="PF01261">
    <property type="entry name" value="AP_endonuc_2"/>
    <property type="match status" value="1"/>
</dbReference>
<dbReference type="SUPFAM" id="SSF51658">
    <property type="entry name" value="Xylose isomerase-like"/>
    <property type="match status" value="1"/>
</dbReference>
<gene>
    <name evidence="3" type="ordered locus">Runsl_0857</name>
</gene>
<dbReference type="RefSeq" id="WP_013926614.1">
    <property type="nucleotide sequence ID" value="NC_015703.1"/>
</dbReference>
<dbReference type="InterPro" id="IPR013022">
    <property type="entry name" value="Xyl_isomerase-like_TIM-brl"/>
</dbReference>
<dbReference type="Gene3D" id="3.20.20.150">
    <property type="entry name" value="Divalent-metal-dependent TIM barrel enzymes"/>
    <property type="match status" value="1"/>
</dbReference>
<organism evidence="3 4">
    <name type="scientific">Runella slithyformis (strain ATCC 29530 / DSM 19594 / LMG 11500 / NCIMB 11436 / LSU 4)</name>
    <dbReference type="NCBI Taxonomy" id="761193"/>
    <lineage>
        <taxon>Bacteria</taxon>
        <taxon>Pseudomonadati</taxon>
        <taxon>Bacteroidota</taxon>
        <taxon>Cytophagia</taxon>
        <taxon>Cytophagales</taxon>
        <taxon>Spirosomataceae</taxon>
        <taxon>Runella</taxon>
    </lineage>
</organism>
<dbReference type="InterPro" id="IPR050312">
    <property type="entry name" value="IolE/XylAMocC-like"/>
</dbReference>
<evidence type="ECO:0000313" key="4">
    <source>
        <dbReference type="Proteomes" id="UP000000493"/>
    </source>
</evidence>
<protein>
    <submittedName>
        <fullName evidence="3">Xylose isomerase domain-containing protein TIM barrel</fullName>
    </submittedName>
</protein>
<dbReference type="KEGG" id="rsi:Runsl_0857"/>
<dbReference type="AlphaFoldDB" id="A0A7U4E4P7"/>
<feature type="signal peptide" evidence="1">
    <location>
        <begin position="1"/>
        <end position="21"/>
    </location>
</feature>
<name>A0A7U4E4P7_RUNSL</name>
<reference evidence="3 4" key="2">
    <citation type="journal article" date="2012" name="Stand. Genomic Sci.">
        <title>Complete genome sequence of the aquatic bacterium Runella slithyformis type strain (LSU 4(T)).</title>
        <authorList>
            <person name="Copeland A."/>
            <person name="Zhang X."/>
            <person name="Misra M."/>
            <person name="Lapidus A."/>
            <person name="Nolan M."/>
            <person name="Lucas S."/>
            <person name="Deshpande S."/>
            <person name="Cheng J.F."/>
            <person name="Tapia R."/>
            <person name="Goodwin L.A."/>
            <person name="Pitluck S."/>
            <person name="Liolios K."/>
            <person name="Pagani I."/>
            <person name="Ivanova N."/>
            <person name="Mikhailova N."/>
            <person name="Pati A."/>
            <person name="Chen A."/>
            <person name="Palaniappan K."/>
            <person name="Land M."/>
            <person name="Hauser L."/>
            <person name="Pan C."/>
            <person name="Jeffries C.D."/>
            <person name="Detter J.C."/>
            <person name="Brambilla E.M."/>
            <person name="Rohde M."/>
            <person name="Djao O.D."/>
            <person name="Goker M."/>
            <person name="Sikorski J."/>
            <person name="Tindall B.J."/>
            <person name="Woyke T."/>
            <person name="Bristow J."/>
            <person name="Eisen J.A."/>
            <person name="Markowitz V."/>
            <person name="Hugenholtz P."/>
            <person name="Kyrpides N.C."/>
            <person name="Klenk H.P."/>
            <person name="Mavromatis K."/>
        </authorList>
    </citation>
    <scope>NUCLEOTIDE SEQUENCE [LARGE SCALE GENOMIC DNA]</scope>
    <source>
        <strain evidence="4">ATCC 29530 / DSM 19594 / LMG 11500 / NCIMB 11436 / LSU 4</strain>
    </source>
</reference>
<feature type="domain" description="Xylose isomerase-like TIM barrel" evidence="2">
    <location>
        <begin position="51"/>
        <end position="280"/>
    </location>
</feature>
<evidence type="ECO:0000313" key="3">
    <source>
        <dbReference type="EMBL" id="AEI47294.1"/>
    </source>
</evidence>
<evidence type="ECO:0000256" key="1">
    <source>
        <dbReference type="SAM" id="SignalP"/>
    </source>
</evidence>
<feature type="chain" id="PRO_5030724872" evidence="1">
    <location>
        <begin position="22"/>
        <end position="282"/>
    </location>
</feature>
<accession>A0A7U4E4P7</accession>
<keyword evidence="1" id="KW-0732">Signal</keyword>
<keyword evidence="3" id="KW-0413">Isomerase</keyword>
<dbReference type="PANTHER" id="PTHR12110:SF41">
    <property type="entry name" value="INOSOSE DEHYDRATASE"/>
    <property type="match status" value="1"/>
</dbReference>
<dbReference type="GO" id="GO:0016853">
    <property type="term" value="F:isomerase activity"/>
    <property type="evidence" value="ECO:0007669"/>
    <property type="project" value="UniProtKB-KW"/>
</dbReference>
<dbReference type="PANTHER" id="PTHR12110">
    <property type="entry name" value="HYDROXYPYRUVATE ISOMERASE"/>
    <property type="match status" value="1"/>
</dbReference>
<sequence>MKKSLLSMGVMLCCLLSTAYAQRFGKLLKDTPGAVSFTFRNEFSKDVPGTLDKVKAMGITNIEFSNLFGKTAAELRALLDERGMRCSSLGVSFGDLSDKTETVVQNAKTLGAEFVRIGSVPHKGPMDEALAKKTVEDFNRFGKKLKENGLTFCYHNHGFEFEPYEKGTYFDYIIQNTDADAVFFEMDVVWMHLPGQNPAEMLKKYPKRFKLIHLKDLKIGVPPSKAGSTPNENCVVLGTGQINYPEILKAAKKSAIKYYYIEDENLNAMQQVPQSMVYLKSL</sequence>
<reference evidence="4" key="1">
    <citation type="submission" date="2011-06" db="EMBL/GenBank/DDBJ databases">
        <title>The complete genome of chromosome of Runella slithyformis DSM 19594.</title>
        <authorList>
            <consortium name="US DOE Joint Genome Institute (JGI-PGF)"/>
            <person name="Lucas S."/>
            <person name="Han J."/>
            <person name="Lapidus A."/>
            <person name="Bruce D."/>
            <person name="Goodwin L."/>
            <person name="Pitluck S."/>
            <person name="Peters L."/>
            <person name="Kyrpides N."/>
            <person name="Mavromatis K."/>
            <person name="Ivanova N."/>
            <person name="Ovchinnikova G."/>
            <person name="Zhang X."/>
            <person name="Misra M."/>
            <person name="Detter J.C."/>
            <person name="Tapia R."/>
            <person name="Han C."/>
            <person name="Land M."/>
            <person name="Hauser L."/>
            <person name="Markowitz V."/>
            <person name="Cheng J.-F."/>
            <person name="Hugenholtz P."/>
            <person name="Woyke T."/>
            <person name="Wu D."/>
            <person name="Tindall B."/>
            <person name="Faehrich R."/>
            <person name="Brambilla E."/>
            <person name="Klenk H.-P."/>
            <person name="Eisen J.A."/>
        </authorList>
    </citation>
    <scope>NUCLEOTIDE SEQUENCE [LARGE SCALE GENOMIC DNA]</scope>
    <source>
        <strain evidence="4">ATCC 29530 / DSM 19594 / LMG 11500 / NCIMB 11436 / LSU 4</strain>
    </source>
</reference>
<evidence type="ECO:0000259" key="2">
    <source>
        <dbReference type="Pfam" id="PF01261"/>
    </source>
</evidence>
<dbReference type="EMBL" id="CP002859">
    <property type="protein sequence ID" value="AEI47294.1"/>
    <property type="molecule type" value="Genomic_DNA"/>
</dbReference>
<dbReference type="Proteomes" id="UP000000493">
    <property type="component" value="Chromosome"/>
</dbReference>
<dbReference type="InterPro" id="IPR036237">
    <property type="entry name" value="Xyl_isomerase-like_sf"/>
</dbReference>